<name>A0A1C2I8P6_ACITH</name>
<dbReference type="InterPro" id="IPR027417">
    <property type="entry name" value="P-loop_NTPase"/>
</dbReference>
<accession>A0A1C2I8P6</accession>
<evidence type="ECO:0000313" key="5">
    <source>
        <dbReference type="Proteomes" id="UP000095008"/>
    </source>
</evidence>
<evidence type="ECO:0000313" key="4">
    <source>
        <dbReference type="Proteomes" id="UP000094893"/>
    </source>
</evidence>
<feature type="domain" description="AAA" evidence="1">
    <location>
        <begin position="1"/>
        <end position="175"/>
    </location>
</feature>
<dbReference type="FunFam" id="3.40.50.300:FF:000285">
    <property type="entry name" value="Sporulation initiation inhibitor Soj"/>
    <property type="match status" value="1"/>
</dbReference>
<dbReference type="EMBL" id="LWRY01000238">
    <property type="protein sequence ID" value="OCX69025.1"/>
    <property type="molecule type" value="Genomic_DNA"/>
</dbReference>
<dbReference type="eggNOG" id="COG1192">
    <property type="taxonomic scope" value="Bacteria"/>
</dbReference>
<dbReference type="Proteomes" id="UP000095008">
    <property type="component" value="Unassembled WGS sequence"/>
</dbReference>
<dbReference type="InterPro" id="IPR025669">
    <property type="entry name" value="AAA_dom"/>
</dbReference>
<dbReference type="AlphaFoldDB" id="A0A1C2I8P6"/>
<dbReference type="PANTHER" id="PTHR13696:SF52">
    <property type="entry name" value="PARA FAMILY PROTEIN CT_582"/>
    <property type="match status" value="1"/>
</dbReference>
<dbReference type="RefSeq" id="WP_024894401.1">
    <property type="nucleotide sequence ID" value="NZ_JAAOMO010000021.1"/>
</dbReference>
<dbReference type="CDD" id="cd02042">
    <property type="entry name" value="ParAB_family"/>
    <property type="match status" value="1"/>
</dbReference>
<comment type="caution">
    <text evidence="2">The sequence shown here is derived from an EMBL/GenBank/DDBJ whole genome shotgun (WGS) entry which is preliminary data.</text>
</comment>
<protein>
    <submittedName>
        <fullName evidence="2">Chromosome partitioning protein ParA</fullName>
    </submittedName>
</protein>
<proteinExistence type="predicted"/>
<dbReference type="Proteomes" id="UP000094893">
    <property type="component" value="Unassembled WGS sequence"/>
</dbReference>
<gene>
    <name evidence="3" type="ORF">A6M23_16385</name>
    <name evidence="2" type="ORF">A6P07_19370</name>
</gene>
<dbReference type="PANTHER" id="PTHR13696">
    <property type="entry name" value="P-LOOP CONTAINING NUCLEOSIDE TRIPHOSPHATE HYDROLASE"/>
    <property type="match status" value="1"/>
</dbReference>
<dbReference type="InterPro" id="IPR050678">
    <property type="entry name" value="DNA_Partitioning_ATPase"/>
</dbReference>
<dbReference type="SUPFAM" id="SSF52540">
    <property type="entry name" value="P-loop containing nucleoside triphosphate hydrolases"/>
    <property type="match status" value="1"/>
</dbReference>
<evidence type="ECO:0000313" key="2">
    <source>
        <dbReference type="EMBL" id="OCX67783.1"/>
    </source>
</evidence>
<dbReference type="EMBL" id="LWSA01000336">
    <property type="protein sequence ID" value="OCX67783.1"/>
    <property type="molecule type" value="Genomic_DNA"/>
</dbReference>
<sequence>MRIVAVANQKGGVGKTTTAVNLAAGLVQTGKRVLLVDLDPQANASTGLGQVGNTASSIYHVLLGELPLCAVLHAVSPAGLFLAPSSPDLAGAEVEIYPRADREQHLKRALAEASDFDYVLIDCPPALNMLTINALVAANRVLIPMQCEYYALEGLTQLLNTVRRVRAQLNPHLEVDGLLRTMFDNRNRLSSEVGQELERHFPDKLYQTVIPRNIRLAEAPSFGRAALEYDPSCAGSLAYQGLAKEFLQREGPK</sequence>
<dbReference type="OrthoDB" id="5289997at2"/>
<organism evidence="2 4">
    <name type="scientific">Acidithiobacillus thiooxidans</name>
    <name type="common">Thiobacillus thiooxidans</name>
    <dbReference type="NCBI Taxonomy" id="930"/>
    <lineage>
        <taxon>Bacteria</taxon>
        <taxon>Pseudomonadati</taxon>
        <taxon>Pseudomonadota</taxon>
        <taxon>Acidithiobacillia</taxon>
        <taxon>Acidithiobacillales</taxon>
        <taxon>Acidithiobacillaceae</taxon>
        <taxon>Acidithiobacillus</taxon>
    </lineage>
</organism>
<reference evidence="2 4" key="1">
    <citation type="journal article" date="2016" name="Int. J. Mol. Sci.">
        <title>Comparative genomics of the extreme acidophile Acidithiobacillus thiooxidans reveals intraspecific divergence and niche adaptation.</title>
        <authorList>
            <person name="Zhang X."/>
            <person name="Feng X."/>
            <person name="Tao J."/>
            <person name="Ma L."/>
            <person name="Xiao Y."/>
            <person name="Liang Y."/>
            <person name="Liu X."/>
            <person name="Yin H."/>
        </authorList>
    </citation>
    <scope>NUCLEOTIDE SEQUENCE [LARGE SCALE GENOMIC DNA]</scope>
    <source>
        <strain evidence="2 4">A02</strain>
        <strain evidence="3">DXS-W</strain>
    </source>
</reference>
<evidence type="ECO:0000313" key="3">
    <source>
        <dbReference type="EMBL" id="OCX69025.1"/>
    </source>
</evidence>
<dbReference type="PIRSF" id="PIRSF009320">
    <property type="entry name" value="Nuc_binding_HP_1000"/>
    <property type="match status" value="1"/>
</dbReference>
<dbReference type="STRING" id="930.GCA_002079865_03018"/>
<keyword evidence="5" id="KW-1185">Reference proteome</keyword>
<dbReference type="Pfam" id="PF13614">
    <property type="entry name" value="AAA_31"/>
    <property type="match status" value="1"/>
</dbReference>
<dbReference type="Gene3D" id="3.40.50.300">
    <property type="entry name" value="P-loop containing nucleotide triphosphate hydrolases"/>
    <property type="match status" value="1"/>
</dbReference>
<evidence type="ECO:0000259" key="1">
    <source>
        <dbReference type="Pfam" id="PF13614"/>
    </source>
</evidence>